<reference evidence="2 3" key="1">
    <citation type="submission" date="2007-03" db="EMBL/GenBank/DDBJ databases">
        <authorList>
            <person name="Stal L."/>
            <person name="Ferriera S."/>
            <person name="Johnson J."/>
            <person name="Kravitz S."/>
            <person name="Beeson K."/>
            <person name="Sutton G."/>
            <person name="Rogers Y.-H."/>
            <person name="Friedman R."/>
            <person name="Frazier M."/>
            <person name="Venter J.C."/>
        </authorList>
    </citation>
    <scope>NUCLEOTIDE SEQUENCE [LARGE SCALE GENOMIC DNA]</scope>
    <source>
        <strain evidence="2 3">CCY0110</strain>
    </source>
</reference>
<dbReference type="EMBL" id="AAXW01000016">
    <property type="protein sequence ID" value="EAZ91165.1"/>
    <property type="molecule type" value="Genomic_DNA"/>
</dbReference>
<feature type="transmembrane region" description="Helical" evidence="1">
    <location>
        <begin position="132"/>
        <end position="150"/>
    </location>
</feature>
<dbReference type="InterPro" id="IPR001646">
    <property type="entry name" value="5peptide_repeat"/>
</dbReference>
<evidence type="ECO:0000313" key="2">
    <source>
        <dbReference type="EMBL" id="EAZ91165.1"/>
    </source>
</evidence>
<organism evidence="2 3">
    <name type="scientific">Crocosphaera chwakensis CCY0110</name>
    <dbReference type="NCBI Taxonomy" id="391612"/>
    <lineage>
        <taxon>Bacteria</taxon>
        <taxon>Bacillati</taxon>
        <taxon>Cyanobacteriota</taxon>
        <taxon>Cyanophyceae</taxon>
        <taxon>Oscillatoriophycideae</taxon>
        <taxon>Chroococcales</taxon>
        <taxon>Aphanothecaceae</taxon>
        <taxon>Crocosphaera</taxon>
        <taxon>Crocosphaera chwakensis</taxon>
    </lineage>
</organism>
<feature type="transmembrane region" description="Helical" evidence="1">
    <location>
        <begin position="218"/>
        <end position="240"/>
    </location>
</feature>
<evidence type="ECO:0000256" key="1">
    <source>
        <dbReference type="SAM" id="Phobius"/>
    </source>
</evidence>
<keyword evidence="1" id="KW-0812">Transmembrane</keyword>
<feature type="transmembrane region" description="Helical" evidence="1">
    <location>
        <begin position="103"/>
        <end position="125"/>
    </location>
</feature>
<name>A3IQW0_9CHRO</name>
<dbReference type="PANTHER" id="PTHR14136:SF17">
    <property type="entry name" value="BTB_POZ DOMAIN-CONTAINING PROTEIN KCTD9"/>
    <property type="match status" value="1"/>
</dbReference>
<feature type="transmembrane region" description="Helical" evidence="1">
    <location>
        <begin position="190"/>
        <end position="212"/>
    </location>
</feature>
<dbReference type="RefSeq" id="WP_008275775.1">
    <property type="nucleotide sequence ID" value="NZ_AAXW01000016.1"/>
</dbReference>
<keyword evidence="3" id="KW-1185">Reference proteome</keyword>
<evidence type="ECO:0000313" key="3">
    <source>
        <dbReference type="Proteomes" id="UP000003781"/>
    </source>
</evidence>
<evidence type="ECO:0008006" key="4">
    <source>
        <dbReference type="Google" id="ProtNLM"/>
    </source>
</evidence>
<feature type="transmembrane region" description="Helical" evidence="1">
    <location>
        <begin position="68"/>
        <end position="91"/>
    </location>
</feature>
<keyword evidence="1" id="KW-0472">Membrane</keyword>
<dbReference type="eggNOG" id="COG1357">
    <property type="taxonomic scope" value="Bacteria"/>
</dbReference>
<keyword evidence="1" id="KW-1133">Transmembrane helix</keyword>
<dbReference type="Proteomes" id="UP000003781">
    <property type="component" value="Unassembled WGS sequence"/>
</dbReference>
<sequence length="452" mass="48647">MKASQLLKSYEQGRRDFRGENLRGQSFKAKYLVNIDLREADIRGTNFAQTNLTGANLSQGRGGLQRRWAITLMAFSWLLSALSGVCSGFAGSFVVLTAESGNLINQIAGGTAIIILMIFCIFSYFQGLEGGLGSVVISLMATAVIAVAFAESLPFSLSVAFSFGVTFVFHLVVAIIAATLGAIAGAAAGAIAGTAAIAGAFPFAVIIAFTMAVAEAEVLSFTIVGSGIAAVAVTSLSAYLGWRSIHNDPRDAWIRNIAIAFTSIGGTSFYQANLTEADFTQAILKSTDLRQAILIRTRFDHTLKLESARVGETILRKPAIRDLLKDLHLGYFQDYRQANLRGANLAGANLKGINLKQADLTNATFRGANLTNANLTKVLASNTDFSEAILTGVCLEGWKIDQHTQLKGVICEYIFLLERPDQEGSRKRLPDDPNTNFNAGEFERFYPNIVNS</sequence>
<dbReference type="InterPro" id="IPR051082">
    <property type="entry name" value="Pentapeptide-BTB/POZ_domain"/>
</dbReference>
<protein>
    <recommendedName>
        <fullName evidence="4">Pentapeptide repeat</fullName>
    </recommendedName>
</protein>
<gene>
    <name evidence="2" type="ORF">CY0110_12897</name>
</gene>
<feature type="transmembrane region" description="Helical" evidence="1">
    <location>
        <begin position="252"/>
        <end position="270"/>
    </location>
</feature>
<dbReference type="Pfam" id="PF00805">
    <property type="entry name" value="Pentapeptide"/>
    <property type="match status" value="3"/>
</dbReference>
<comment type="caution">
    <text evidence="2">The sequence shown here is derived from an EMBL/GenBank/DDBJ whole genome shotgun (WGS) entry which is preliminary data.</text>
</comment>
<dbReference type="Gene3D" id="2.160.20.80">
    <property type="entry name" value="E3 ubiquitin-protein ligase SopA"/>
    <property type="match status" value="3"/>
</dbReference>
<dbReference type="AlphaFoldDB" id="A3IQW0"/>
<proteinExistence type="predicted"/>
<feature type="transmembrane region" description="Helical" evidence="1">
    <location>
        <begin position="156"/>
        <end position="183"/>
    </location>
</feature>
<dbReference type="PANTHER" id="PTHR14136">
    <property type="entry name" value="BTB_POZ DOMAIN-CONTAINING PROTEIN KCTD9"/>
    <property type="match status" value="1"/>
</dbReference>
<dbReference type="OrthoDB" id="528457at2"/>
<accession>A3IQW0</accession>
<dbReference type="SUPFAM" id="SSF141571">
    <property type="entry name" value="Pentapeptide repeat-like"/>
    <property type="match status" value="1"/>
</dbReference>